<dbReference type="GO" id="GO:0000976">
    <property type="term" value="F:transcription cis-regulatory region binding"/>
    <property type="evidence" value="ECO:0007669"/>
    <property type="project" value="TreeGrafter"/>
</dbReference>
<evidence type="ECO:0000256" key="1">
    <source>
        <dbReference type="ARBA" id="ARBA00023015"/>
    </source>
</evidence>
<evidence type="ECO:0000256" key="4">
    <source>
        <dbReference type="PROSITE-ProRule" id="PRU00335"/>
    </source>
</evidence>
<sequence length="202" mass="21535">MYNGAMTTADAEVRAPGRPRDRRVEEGILRATQDLLITEGYAGMTVADVARTAGSGKSAIYRRWPSKVQLVVAAVRALQSEQPLPNTGSLRDDLLACAMHYARADERASRVLASLLSELGRDRELYEAAHAVIGGPPVAALVAVIERWQERGVIAASRPVGLIAGIVPSVAFGSVSLRQRGLDPDTVTQLVDSVLLPALLAD</sequence>
<dbReference type="Gene3D" id="1.10.357.10">
    <property type="entry name" value="Tetracycline Repressor, domain 2"/>
    <property type="match status" value="1"/>
</dbReference>
<evidence type="ECO:0000256" key="3">
    <source>
        <dbReference type="ARBA" id="ARBA00023163"/>
    </source>
</evidence>
<dbReference type="SUPFAM" id="SSF46689">
    <property type="entry name" value="Homeodomain-like"/>
    <property type="match status" value="1"/>
</dbReference>
<dbReference type="InterPro" id="IPR009057">
    <property type="entry name" value="Homeodomain-like_sf"/>
</dbReference>
<keyword evidence="2 4" id="KW-0238">DNA-binding</keyword>
<dbReference type="InterPro" id="IPR001647">
    <property type="entry name" value="HTH_TetR"/>
</dbReference>
<dbReference type="InterPro" id="IPR050109">
    <property type="entry name" value="HTH-type_TetR-like_transc_reg"/>
</dbReference>
<dbReference type="Proteomes" id="UP000228758">
    <property type="component" value="Unassembled WGS sequence"/>
</dbReference>
<organism evidence="7 8">
    <name type="scientific">Diaminobutyricimonas aerilata</name>
    <dbReference type="NCBI Taxonomy" id="1162967"/>
    <lineage>
        <taxon>Bacteria</taxon>
        <taxon>Bacillati</taxon>
        <taxon>Actinomycetota</taxon>
        <taxon>Actinomycetes</taxon>
        <taxon>Micrococcales</taxon>
        <taxon>Microbacteriaceae</taxon>
        <taxon>Diaminobutyricimonas</taxon>
    </lineage>
</organism>
<dbReference type="GO" id="GO:0003700">
    <property type="term" value="F:DNA-binding transcription factor activity"/>
    <property type="evidence" value="ECO:0007669"/>
    <property type="project" value="TreeGrafter"/>
</dbReference>
<feature type="compositionally biased region" description="Basic and acidic residues" evidence="5">
    <location>
        <begin position="11"/>
        <end position="23"/>
    </location>
</feature>
<comment type="caution">
    <text evidence="7">The sequence shown here is derived from an EMBL/GenBank/DDBJ whole genome shotgun (WGS) entry which is preliminary data.</text>
</comment>
<dbReference type="Pfam" id="PF00440">
    <property type="entry name" value="TetR_N"/>
    <property type="match status" value="1"/>
</dbReference>
<keyword evidence="3" id="KW-0804">Transcription</keyword>
<evidence type="ECO:0000313" key="7">
    <source>
        <dbReference type="EMBL" id="PJJ72335.1"/>
    </source>
</evidence>
<name>A0A2M9CKB7_9MICO</name>
<dbReference type="InterPro" id="IPR036271">
    <property type="entry name" value="Tet_transcr_reg_TetR-rel_C_sf"/>
</dbReference>
<evidence type="ECO:0000256" key="2">
    <source>
        <dbReference type="ARBA" id="ARBA00023125"/>
    </source>
</evidence>
<dbReference type="PANTHER" id="PTHR30055">
    <property type="entry name" value="HTH-TYPE TRANSCRIPTIONAL REGULATOR RUTR"/>
    <property type="match status" value="1"/>
</dbReference>
<dbReference type="Pfam" id="PF16859">
    <property type="entry name" value="TetR_C_11"/>
    <property type="match status" value="1"/>
</dbReference>
<dbReference type="EMBL" id="PGFF01000001">
    <property type="protein sequence ID" value="PJJ72335.1"/>
    <property type="molecule type" value="Genomic_DNA"/>
</dbReference>
<evidence type="ECO:0000259" key="6">
    <source>
        <dbReference type="PROSITE" id="PS50977"/>
    </source>
</evidence>
<dbReference type="InterPro" id="IPR011075">
    <property type="entry name" value="TetR_C"/>
</dbReference>
<gene>
    <name evidence="7" type="ORF">CLV46_1902</name>
</gene>
<dbReference type="AlphaFoldDB" id="A0A2M9CKB7"/>
<keyword evidence="8" id="KW-1185">Reference proteome</keyword>
<dbReference type="Gene3D" id="1.10.10.60">
    <property type="entry name" value="Homeodomain-like"/>
    <property type="match status" value="1"/>
</dbReference>
<keyword evidence="1" id="KW-0805">Transcription regulation</keyword>
<reference evidence="7 8" key="1">
    <citation type="submission" date="2017-11" db="EMBL/GenBank/DDBJ databases">
        <title>Genomic Encyclopedia of Archaeal and Bacterial Type Strains, Phase II (KMG-II): From Individual Species to Whole Genera.</title>
        <authorList>
            <person name="Goeker M."/>
        </authorList>
    </citation>
    <scope>NUCLEOTIDE SEQUENCE [LARGE SCALE GENOMIC DNA]</scope>
    <source>
        <strain evidence="7 8">DSM 27393</strain>
    </source>
</reference>
<evidence type="ECO:0000313" key="8">
    <source>
        <dbReference type="Proteomes" id="UP000228758"/>
    </source>
</evidence>
<feature type="domain" description="HTH tetR-type" evidence="6">
    <location>
        <begin position="22"/>
        <end position="82"/>
    </location>
</feature>
<dbReference type="PROSITE" id="PS50977">
    <property type="entry name" value="HTH_TETR_2"/>
    <property type="match status" value="1"/>
</dbReference>
<dbReference type="SUPFAM" id="SSF48498">
    <property type="entry name" value="Tetracyclin repressor-like, C-terminal domain"/>
    <property type="match status" value="1"/>
</dbReference>
<proteinExistence type="predicted"/>
<feature type="region of interest" description="Disordered" evidence="5">
    <location>
        <begin position="1"/>
        <end position="23"/>
    </location>
</feature>
<dbReference type="PRINTS" id="PR00455">
    <property type="entry name" value="HTHTETR"/>
</dbReference>
<accession>A0A2M9CKB7</accession>
<evidence type="ECO:0000256" key="5">
    <source>
        <dbReference type="SAM" id="MobiDB-lite"/>
    </source>
</evidence>
<dbReference type="PANTHER" id="PTHR30055:SF148">
    <property type="entry name" value="TETR-FAMILY TRANSCRIPTIONAL REGULATOR"/>
    <property type="match status" value="1"/>
</dbReference>
<feature type="DNA-binding region" description="H-T-H motif" evidence="4">
    <location>
        <begin position="45"/>
        <end position="64"/>
    </location>
</feature>
<protein>
    <submittedName>
        <fullName evidence="7">AcrR family transcriptional regulator</fullName>
    </submittedName>
</protein>